<evidence type="ECO:0000256" key="2">
    <source>
        <dbReference type="ARBA" id="ARBA00022801"/>
    </source>
</evidence>
<dbReference type="Proteomes" id="UP000195667">
    <property type="component" value="Unassembled WGS sequence"/>
</dbReference>
<dbReference type="Pfam" id="PF00149">
    <property type="entry name" value="Metallophos"/>
    <property type="match status" value="1"/>
</dbReference>
<dbReference type="PANTHER" id="PTHR31302">
    <property type="entry name" value="TRANSMEMBRANE PROTEIN WITH METALLOPHOSPHOESTERASE DOMAIN-RELATED"/>
    <property type="match status" value="1"/>
</dbReference>
<dbReference type="GO" id="GO:0008758">
    <property type="term" value="F:UDP-2,3-diacylglucosamine hydrolase activity"/>
    <property type="evidence" value="ECO:0007669"/>
    <property type="project" value="TreeGrafter"/>
</dbReference>
<keyword evidence="1" id="KW-0479">Metal-binding</keyword>
<protein>
    <submittedName>
        <fullName evidence="4">Metallophosphoesterase</fullName>
    </submittedName>
</protein>
<dbReference type="EMBL" id="FUKI01000041">
    <property type="protein sequence ID" value="SJM90124.1"/>
    <property type="molecule type" value="Genomic_DNA"/>
</dbReference>
<evidence type="ECO:0000313" key="5">
    <source>
        <dbReference type="Proteomes" id="UP000195667"/>
    </source>
</evidence>
<proteinExistence type="predicted"/>
<dbReference type="GO" id="GO:0046872">
    <property type="term" value="F:metal ion binding"/>
    <property type="evidence" value="ECO:0007669"/>
    <property type="project" value="UniProtKB-KW"/>
</dbReference>
<dbReference type="Gene3D" id="3.60.21.10">
    <property type="match status" value="1"/>
</dbReference>
<dbReference type="InterPro" id="IPR029052">
    <property type="entry name" value="Metallo-depent_PP-like"/>
</dbReference>
<dbReference type="InterPro" id="IPR004843">
    <property type="entry name" value="Calcineurin-like_PHP"/>
</dbReference>
<dbReference type="InterPro" id="IPR051158">
    <property type="entry name" value="Metallophosphoesterase_sf"/>
</dbReference>
<name>A0A1R4H1K7_9GAMM</name>
<evidence type="ECO:0000313" key="4">
    <source>
        <dbReference type="EMBL" id="SJM90124.1"/>
    </source>
</evidence>
<keyword evidence="2" id="KW-0378">Hydrolase</keyword>
<keyword evidence="5" id="KW-1185">Reference proteome</keyword>
<dbReference type="GO" id="GO:0009245">
    <property type="term" value="P:lipid A biosynthetic process"/>
    <property type="evidence" value="ECO:0007669"/>
    <property type="project" value="TreeGrafter"/>
</dbReference>
<dbReference type="AlphaFoldDB" id="A0A1R4H1K7"/>
<organism evidence="4 5">
    <name type="scientific">Crenothrix polyspora</name>
    <dbReference type="NCBI Taxonomy" id="360316"/>
    <lineage>
        <taxon>Bacteria</taxon>
        <taxon>Pseudomonadati</taxon>
        <taxon>Pseudomonadota</taxon>
        <taxon>Gammaproteobacteria</taxon>
        <taxon>Methylococcales</taxon>
        <taxon>Crenotrichaceae</taxon>
        <taxon>Crenothrix</taxon>
    </lineage>
</organism>
<accession>A0A1R4H1K7</accession>
<dbReference type="RefSeq" id="WP_176371008.1">
    <property type="nucleotide sequence ID" value="NZ_FUKI01000041.1"/>
</dbReference>
<reference evidence="5" key="1">
    <citation type="submission" date="2017-02" db="EMBL/GenBank/DDBJ databases">
        <authorList>
            <person name="Daims H."/>
        </authorList>
    </citation>
    <scope>NUCLEOTIDE SEQUENCE [LARGE SCALE GENOMIC DNA]</scope>
</reference>
<dbReference type="CDD" id="cd07385">
    <property type="entry name" value="MPP_YkuE_C"/>
    <property type="match status" value="1"/>
</dbReference>
<sequence>MKWVLSGGALVLAGSYPTFIERTTVLVNHYKIPLPRLPAAFHGFRLAQLTDIHLGQLVSAAFVEGLVQRTNRLGADAILCTGDFVHARNTIEEIDQIWPLLAKLHANYGVYSVLGNHDHWADTDRSLYWLERTGQDLRHQSKVIYKGKNRIILGGAGDFLEDQLKIDEVFARSDERDCRILLSHNPDSVDSDFDTPLDLVISGHTHGGQVVVPLFGPVTVPVDNKNYTSGLIATPKTQLFISRGIGWSILPVRFNCYPEIAVLELLNPKLLA</sequence>
<evidence type="ECO:0000256" key="1">
    <source>
        <dbReference type="ARBA" id="ARBA00022723"/>
    </source>
</evidence>
<gene>
    <name evidence="4" type="ORF">CRENPOLYSF1_1350009</name>
</gene>
<dbReference type="SUPFAM" id="SSF56300">
    <property type="entry name" value="Metallo-dependent phosphatases"/>
    <property type="match status" value="1"/>
</dbReference>
<evidence type="ECO:0000259" key="3">
    <source>
        <dbReference type="Pfam" id="PF00149"/>
    </source>
</evidence>
<dbReference type="GO" id="GO:0016020">
    <property type="term" value="C:membrane"/>
    <property type="evidence" value="ECO:0007669"/>
    <property type="project" value="GOC"/>
</dbReference>
<feature type="domain" description="Calcineurin-like phosphoesterase" evidence="3">
    <location>
        <begin position="44"/>
        <end position="207"/>
    </location>
</feature>
<dbReference type="PANTHER" id="PTHR31302:SF31">
    <property type="entry name" value="PHOSPHODIESTERASE YAEI"/>
    <property type="match status" value="1"/>
</dbReference>